<sequence length="211" mass="22288">MDRDQELKSPRHGPEIRSLLGGGGYSDEWETSVKLHREDSTFSRYRCRSMAASKSSPLKPEGRSLSPSPRLAAPELGVMFHVELWSGESRLVRGEIFEAPSQTPPPPASKLGSEGCGLTNGSQASGAGQWGEPASPPCLEAAGLEALTAAGSLSSRHRGQGIERVSHLQHASAGIWKMLPLVTFTAAVTSLAVRGGGGDFPEDPSSLHPPL</sequence>
<dbReference type="EMBL" id="SRLO01000340">
    <property type="protein sequence ID" value="TNN60139.1"/>
    <property type="molecule type" value="Genomic_DNA"/>
</dbReference>
<feature type="region of interest" description="Disordered" evidence="1">
    <location>
        <begin position="48"/>
        <end position="70"/>
    </location>
</feature>
<protein>
    <submittedName>
        <fullName evidence="2">Uncharacterized protein</fullName>
    </submittedName>
</protein>
<gene>
    <name evidence="2" type="ORF">EYF80_029691</name>
</gene>
<comment type="caution">
    <text evidence="2">The sequence shown here is derived from an EMBL/GenBank/DDBJ whole genome shotgun (WGS) entry which is preliminary data.</text>
</comment>
<feature type="region of interest" description="Disordered" evidence="1">
    <location>
        <begin position="1"/>
        <end position="23"/>
    </location>
</feature>
<evidence type="ECO:0000256" key="1">
    <source>
        <dbReference type="SAM" id="MobiDB-lite"/>
    </source>
</evidence>
<reference evidence="2 3" key="1">
    <citation type="submission" date="2019-03" db="EMBL/GenBank/DDBJ databases">
        <title>First draft genome of Liparis tanakae, snailfish: a comprehensive survey of snailfish specific genes.</title>
        <authorList>
            <person name="Kim W."/>
            <person name="Song I."/>
            <person name="Jeong J.-H."/>
            <person name="Kim D."/>
            <person name="Kim S."/>
            <person name="Ryu S."/>
            <person name="Song J.Y."/>
            <person name="Lee S.K."/>
        </authorList>
    </citation>
    <scope>NUCLEOTIDE SEQUENCE [LARGE SCALE GENOMIC DNA]</scope>
    <source>
        <tissue evidence="2">Muscle</tissue>
    </source>
</reference>
<evidence type="ECO:0000313" key="3">
    <source>
        <dbReference type="Proteomes" id="UP000314294"/>
    </source>
</evidence>
<feature type="compositionally biased region" description="Basic and acidic residues" evidence="1">
    <location>
        <begin position="1"/>
        <end position="15"/>
    </location>
</feature>
<dbReference type="AlphaFoldDB" id="A0A4Z2H2Z6"/>
<keyword evidence="3" id="KW-1185">Reference proteome</keyword>
<proteinExistence type="predicted"/>
<accession>A0A4Z2H2Z6</accession>
<evidence type="ECO:0000313" key="2">
    <source>
        <dbReference type="EMBL" id="TNN60139.1"/>
    </source>
</evidence>
<dbReference type="Proteomes" id="UP000314294">
    <property type="component" value="Unassembled WGS sequence"/>
</dbReference>
<name>A0A4Z2H2Z6_9TELE</name>
<organism evidence="2 3">
    <name type="scientific">Liparis tanakae</name>
    <name type="common">Tanaka's snailfish</name>
    <dbReference type="NCBI Taxonomy" id="230148"/>
    <lineage>
        <taxon>Eukaryota</taxon>
        <taxon>Metazoa</taxon>
        <taxon>Chordata</taxon>
        <taxon>Craniata</taxon>
        <taxon>Vertebrata</taxon>
        <taxon>Euteleostomi</taxon>
        <taxon>Actinopterygii</taxon>
        <taxon>Neopterygii</taxon>
        <taxon>Teleostei</taxon>
        <taxon>Neoteleostei</taxon>
        <taxon>Acanthomorphata</taxon>
        <taxon>Eupercaria</taxon>
        <taxon>Perciformes</taxon>
        <taxon>Cottioidei</taxon>
        <taxon>Cottales</taxon>
        <taxon>Liparidae</taxon>
        <taxon>Liparis</taxon>
    </lineage>
</organism>